<feature type="region of interest" description="Disordered" evidence="2">
    <location>
        <begin position="654"/>
        <end position="686"/>
    </location>
</feature>
<accession>A0A6V7PY03</accession>
<evidence type="ECO:0000256" key="1">
    <source>
        <dbReference type="ARBA" id="ARBA00023125"/>
    </source>
</evidence>
<feature type="domain" description="HTH myb-type" evidence="4">
    <location>
        <begin position="538"/>
        <end position="597"/>
    </location>
</feature>
<name>A0A6V7PY03_ANACO</name>
<sequence length="686" mass="77059">MPVSDTNMLRTDWDLVTLRVASDGIDSGKSDDGLTSQKFDDFFLFFPVRPCDLYFLDSMNMLEVQRENCKNPAARYSVENIWTNPSASLNHLTNKFARIQGGSFVPASGDDIMEVEQLLAEPQIQKDLIDDISKMSSEGFENCLVVGEFACYAGYSDQKTDLGILDLDTEQVGNAGSKYEFVDSILHEVDGGNLNMPYNIPCVCPNYILDTGLAESSQMDFSSDNGTHPRNLNSECKTEGLERNMSNIDTSDCSHAIIPFRAAKCDQDTTFLENMSIDELHDAFRGMFGRDTHVKDKHWLKRRILFGLENLAEIDHVSSGLLEFDPCSNEQQDELIWMPRSSLPEGLCIPFTKISDSSPLVDGIPENDEYAGQVAHAKHLTEVMKIESGFSSTGEKESVQIPAKRLRKPTRRYIEETYELKTRCCSGKLKAAISSSRGKTYFLKCVLFVLREMHRVYQQCPAGVLIPVPDGVHVRRGRPRKSNNVMGDINIGNKQQTQLSMASIAPRAVSTSQLSDSESQNDVSDDCGSNTRRDKGGARRKHHRQWTLSEVIKLVDGVSQYGVGRWTEIKRLLFSASTYRTSVDLKDKWRNLLRASGAQLHYRKKVRVLLRPLFGYFKAVEPQKSMSVPIPHSVLRRIRELSVIHPYPRDRTLRRAEGGPAAISTSSTGSRSIKHNEHGVQKLSHT</sequence>
<dbReference type="InterPro" id="IPR017930">
    <property type="entry name" value="Myb_dom"/>
</dbReference>
<dbReference type="InterPro" id="IPR001005">
    <property type="entry name" value="SANT/Myb"/>
</dbReference>
<dbReference type="PANTHER" id="PTHR47122:SF8">
    <property type="entry name" value="MYB-LIKE DOMAIN-CONTAINING PROTEIN"/>
    <property type="match status" value="1"/>
</dbReference>
<protein>
    <submittedName>
        <fullName evidence="5">Uncharacterized protein</fullName>
    </submittedName>
</protein>
<dbReference type="AlphaFoldDB" id="A0A6V7PY03"/>
<feature type="region of interest" description="Disordered" evidence="2">
    <location>
        <begin position="510"/>
        <end position="542"/>
    </location>
</feature>
<reference evidence="5" key="1">
    <citation type="submission" date="2020-07" db="EMBL/GenBank/DDBJ databases">
        <authorList>
            <person name="Lin J."/>
        </authorList>
    </citation>
    <scope>NUCLEOTIDE SEQUENCE</scope>
</reference>
<dbReference type="InterPro" id="IPR009057">
    <property type="entry name" value="Homeodomain-like_sf"/>
</dbReference>
<dbReference type="SMART" id="SM00717">
    <property type="entry name" value="SANT"/>
    <property type="match status" value="1"/>
</dbReference>
<evidence type="ECO:0000259" key="4">
    <source>
        <dbReference type="PROSITE" id="PS51294"/>
    </source>
</evidence>
<keyword evidence="1" id="KW-0238">DNA-binding</keyword>
<dbReference type="Gene3D" id="1.10.246.220">
    <property type="match status" value="1"/>
</dbReference>
<dbReference type="EMBL" id="LR862153">
    <property type="protein sequence ID" value="CAD1835789.1"/>
    <property type="molecule type" value="Genomic_DNA"/>
</dbReference>
<feature type="domain" description="Myb-like" evidence="3">
    <location>
        <begin position="546"/>
        <end position="593"/>
    </location>
</feature>
<evidence type="ECO:0000313" key="5">
    <source>
        <dbReference type="EMBL" id="CAD1835789.1"/>
    </source>
</evidence>
<dbReference type="PROSITE" id="PS51294">
    <property type="entry name" value="HTH_MYB"/>
    <property type="match status" value="1"/>
</dbReference>
<organism evidence="5">
    <name type="scientific">Ananas comosus var. bracteatus</name>
    <name type="common">red pineapple</name>
    <dbReference type="NCBI Taxonomy" id="296719"/>
    <lineage>
        <taxon>Eukaryota</taxon>
        <taxon>Viridiplantae</taxon>
        <taxon>Streptophyta</taxon>
        <taxon>Embryophyta</taxon>
        <taxon>Tracheophyta</taxon>
        <taxon>Spermatophyta</taxon>
        <taxon>Magnoliopsida</taxon>
        <taxon>Liliopsida</taxon>
        <taxon>Poales</taxon>
        <taxon>Bromeliaceae</taxon>
        <taxon>Bromelioideae</taxon>
        <taxon>Ananas</taxon>
    </lineage>
</organism>
<proteinExistence type="predicted"/>
<evidence type="ECO:0000259" key="3">
    <source>
        <dbReference type="PROSITE" id="PS50090"/>
    </source>
</evidence>
<feature type="compositionally biased region" description="Polar residues" evidence="2">
    <location>
        <begin position="510"/>
        <end position="530"/>
    </location>
</feature>
<dbReference type="PANTHER" id="PTHR47122">
    <property type="entry name" value="MYB-LIKE DNA-BINDING DOMAIN CONTAINING PROTEIN, EXPRESSED"/>
    <property type="match status" value="1"/>
</dbReference>
<dbReference type="SUPFAM" id="SSF46689">
    <property type="entry name" value="Homeodomain-like"/>
    <property type="match status" value="1"/>
</dbReference>
<dbReference type="PROSITE" id="PS50090">
    <property type="entry name" value="MYB_LIKE"/>
    <property type="match status" value="1"/>
</dbReference>
<gene>
    <name evidence="5" type="ORF">CB5_LOCUS19000</name>
</gene>
<dbReference type="GO" id="GO:0003677">
    <property type="term" value="F:DNA binding"/>
    <property type="evidence" value="ECO:0007669"/>
    <property type="project" value="UniProtKB-KW"/>
</dbReference>
<dbReference type="CDD" id="cd11660">
    <property type="entry name" value="SANT_TRF"/>
    <property type="match status" value="1"/>
</dbReference>
<dbReference type="Pfam" id="PF00249">
    <property type="entry name" value="Myb_DNA-binding"/>
    <property type="match status" value="1"/>
</dbReference>
<evidence type="ECO:0000256" key="2">
    <source>
        <dbReference type="SAM" id="MobiDB-lite"/>
    </source>
</evidence>